<dbReference type="SUPFAM" id="SSF55874">
    <property type="entry name" value="ATPase domain of HSP90 chaperone/DNA topoisomerase II/histidine kinase"/>
    <property type="match status" value="1"/>
</dbReference>
<keyword evidence="3" id="KW-0597">Phosphoprotein</keyword>
<evidence type="ECO:0000256" key="8">
    <source>
        <dbReference type="SAM" id="Phobius"/>
    </source>
</evidence>
<keyword evidence="6" id="KW-0418">Kinase</keyword>
<dbReference type="InterPro" id="IPR007891">
    <property type="entry name" value="CHASE3"/>
</dbReference>
<keyword evidence="5" id="KW-0547">Nucleotide-binding</keyword>
<evidence type="ECO:0000259" key="9">
    <source>
        <dbReference type="SMART" id="SM00911"/>
    </source>
</evidence>
<accession>A0A369Q8A7</accession>
<dbReference type="InterPro" id="IPR011102">
    <property type="entry name" value="Sig_transdc_His_kinase_HWE"/>
</dbReference>
<organism evidence="10 11">
    <name type="scientific">Alteripontixanthobacter maritimus</name>
    <dbReference type="NCBI Taxonomy" id="2161824"/>
    <lineage>
        <taxon>Bacteria</taxon>
        <taxon>Pseudomonadati</taxon>
        <taxon>Pseudomonadota</taxon>
        <taxon>Alphaproteobacteria</taxon>
        <taxon>Sphingomonadales</taxon>
        <taxon>Erythrobacteraceae</taxon>
        <taxon>Alteripontixanthobacter</taxon>
    </lineage>
</organism>
<evidence type="ECO:0000256" key="3">
    <source>
        <dbReference type="ARBA" id="ARBA00022553"/>
    </source>
</evidence>
<dbReference type="GO" id="GO:0005524">
    <property type="term" value="F:ATP binding"/>
    <property type="evidence" value="ECO:0007669"/>
    <property type="project" value="UniProtKB-KW"/>
</dbReference>
<evidence type="ECO:0000256" key="6">
    <source>
        <dbReference type="ARBA" id="ARBA00022777"/>
    </source>
</evidence>
<evidence type="ECO:0000256" key="5">
    <source>
        <dbReference type="ARBA" id="ARBA00022741"/>
    </source>
</evidence>
<evidence type="ECO:0000313" key="10">
    <source>
        <dbReference type="EMBL" id="RDC60944.1"/>
    </source>
</evidence>
<reference evidence="10 11" key="1">
    <citation type="submission" date="2018-04" db="EMBL/GenBank/DDBJ databases">
        <title>Altererythrobacter sp. HME9302 genome sequencing and assembly.</title>
        <authorList>
            <person name="Kang H."/>
            <person name="Kim H."/>
            <person name="Joh K."/>
        </authorList>
    </citation>
    <scope>NUCLEOTIDE SEQUENCE [LARGE SCALE GENOMIC DNA]</scope>
    <source>
        <strain evidence="10 11">HME9302</strain>
    </source>
</reference>
<dbReference type="InterPro" id="IPR036890">
    <property type="entry name" value="HATPase_C_sf"/>
</dbReference>
<dbReference type="Pfam" id="PF05227">
    <property type="entry name" value="CHASE3"/>
    <property type="match status" value="1"/>
</dbReference>
<dbReference type="Proteomes" id="UP000253727">
    <property type="component" value="Unassembled WGS sequence"/>
</dbReference>
<protein>
    <recommendedName>
        <fullName evidence="2">histidine kinase</fullName>
        <ecNumber evidence="2">2.7.13.3</ecNumber>
    </recommendedName>
</protein>
<keyword evidence="11" id="KW-1185">Reference proteome</keyword>
<proteinExistence type="predicted"/>
<keyword evidence="4" id="KW-0808">Transferase</keyword>
<gene>
    <name evidence="10" type="ORF">HME9302_02161</name>
</gene>
<dbReference type="PANTHER" id="PTHR41523:SF8">
    <property type="entry name" value="ETHYLENE RESPONSE SENSOR PROTEIN"/>
    <property type="match status" value="1"/>
</dbReference>
<dbReference type="EC" id="2.7.13.3" evidence="2"/>
<evidence type="ECO:0000256" key="1">
    <source>
        <dbReference type="ARBA" id="ARBA00000085"/>
    </source>
</evidence>
<comment type="catalytic activity">
    <reaction evidence="1">
        <text>ATP + protein L-histidine = ADP + protein N-phospho-L-histidine.</text>
        <dbReference type="EC" id="2.7.13.3"/>
    </reaction>
</comment>
<feature type="transmembrane region" description="Helical" evidence="8">
    <location>
        <begin position="183"/>
        <end position="205"/>
    </location>
</feature>
<evidence type="ECO:0000256" key="4">
    <source>
        <dbReference type="ARBA" id="ARBA00022679"/>
    </source>
</evidence>
<keyword evidence="8" id="KW-1133">Transmembrane helix</keyword>
<keyword evidence="8" id="KW-0812">Transmembrane</keyword>
<sequence>MSRRRTINLTLLALVAGLLIAGLLLVYQTIQSERAEREQVSQTNEILLELRNVSRAVINAETGQRGYLITLDRSYLQPYQAGRERVPASMRRLRELVEPVATERQTILLDRIDTLATAKLDELDGSVELLSQGRLLDARRKVLTDEGQNLMQQLRAAISEMETIETRILVDSVGDTARSEGRVLPLLIGLILLQLIAIAFGYRLITRAAQAEVRAAQASALAEARDRADLLAKELNHRVKNLFAVILAIVQMSARDAPEAKPVTNSISERIRALLTAHEVTQGSLDKPVALLSSLVDTTIAPYLSKERAAITDGPEVVLPAKQVTPLGLVLHELATNAVKYGCWAQGGELEVRWQRADGQITIRWDEHFPGSADEPERVGFGSLLMKGSAQQLGGTIDRKFTPDGVRVVITMKDEEAGDYVPAPIE</sequence>
<comment type="caution">
    <text evidence="10">The sequence shown here is derived from an EMBL/GenBank/DDBJ whole genome shotgun (WGS) entry which is preliminary data.</text>
</comment>
<dbReference type="PANTHER" id="PTHR41523">
    <property type="entry name" value="TWO-COMPONENT SYSTEM SENSOR PROTEIN"/>
    <property type="match status" value="1"/>
</dbReference>
<dbReference type="GO" id="GO:0004673">
    <property type="term" value="F:protein histidine kinase activity"/>
    <property type="evidence" value="ECO:0007669"/>
    <property type="project" value="UniProtKB-EC"/>
</dbReference>
<dbReference type="Pfam" id="PF07536">
    <property type="entry name" value="HWE_HK"/>
    <property type="match status" value="1"/>
</dbReference>
<feature type="domain" description="Signal transduction histidine kinase HWE region" evidence="9">
    <location>
        <begin position="234"/>
        <end position="316"/>
    </location>
</feature>
<dbReference type="SMART" id="SM00911">
    <property type="entry name" value="HWE_HK"/>
    <property type="match status" value="1"/>
</dbReference>
<dbReference type="AlphaFoldDB" id="A0A369Q8A7"/>
<dbReference type="Gene3D" id="3.30.565.10">
    <property type="entry name" value="Histidine kinase-like ATPase, C-terminal domain"/>
    <property type="match status" value="1"/>
</dbReference>
<keyword evidence="8" id="KW-0472">Membrane</keyword>
<evidence type="ECO:0000313" key="11">
    <source>
        <dbReference type="Proteomes" id="UP000253727"/>
    </source>
</evidence>
<dbReference type="RefSeq" id="WP_181815753.1">
    <property type="nucleotide sequence ID" value="NZ_QBKA01000002.1"/>
</dbReference>
<keyword evidence="7" id="KW-0067">ATP-binding</keyword>
<evidence type="ECO:0000256" key="2">
    <source>
        <dbReference type="ARBA" id="ARBA00012438"/>
    </source>
</evidence>
<dbReference type="CDD" id="cd19410">
    <property type="entry name" value="HK9-like_sensor"/>
    <property type="match status" value="1"/>
</dbReference>
<evidence type="ECO:0000256" key="7">
    <source>
        <dbReference type="ARBA" id="ARBA00022840"/>
    </source>
</evidence>
<dbReference type="EMBL" id="QBKA01000002">
    <property type="protein sequence ID" value="RDC60944.1"/>
    <property type="molecule type" value="Genomic_DNA"/>
</dbReference>
<name>A0A369Q8A7_9SPHN</name>